<evidence type="ECO:0000259" key="2">
    <source>
        <dbReference type="Pfam" id="PF10241"/>
    </source>
</evidence>
<feature type="domain" description="KxDL" evidence="2">
    <location>
        <begin position="17"/>
        <end position="98"/>
    </location>
</feature>
<evidence type="ECO:0000313" key="4">
    <source>
        <dbReference type="Proteomes" id="UP001465755"/>
    </source>
</evidence>
<comment type="similarity">
    <text evidence="1">Belongs to the KXD1 family.</text>
</comment>
<dbReference type="Pfam" id="PF10241">
    <property type="entry name" value="KxDL"/>
    <property type="match status" value="1"/>
</dbReference>
<evidence type="ECO:0000313" key="3">
    <source>
        <dbReference type="EMBL" id="KAK9787270.1"/>
    </source>
</evidence>
<dbReference type="InterPro" id="IPR019371">
    <property type="entry name" value="KxDL_dom"/>
</dbReference>
<organism evidence="3 4">
    <name type="scientific">Symbiochloris irregularis</name>
    <dbReference type="NCBI Taxonomy" id="706552"/>
    <lineage>
        <taxon>Eukaryota</taxon>
        <taxon>Viridiplantae</taxon>
        <taxon>Chlorophyta</taxon>
        <taxon>core chlorophytes</taxon>
        <taxon>Trebouxiophyceae</taxon>
        <taxon>Trebouxiales</taxon>
        <taxon>Trebouxiaceae</taxon>
        <taxon>Symbiochloris</taxon>
    </lineage>
</organism>
<protein>
    <recommendedName>
        <fullName evidence="2">KxDL domain-containing protein</fullName>
    </recommendedName>
</protein>
<comment type="caution">
    <text evidence="3">The sequence shown here is derived from an EMBL/GenBank/DDBJ whole genome shotgun (WGS) entry which is preliminary data.</text>
</comment>
<dbReference type="EMBL" id="JALJOQ010000251">
    <property type="protein sequence ID" value="KAK9787270.1"/>
    <property type="molecule type" value="Genomic_DNA"/>
</dbReference>
<gene>
    <name evidence="3" type="ORF">WJX73_005880</name>
</gene>
<proteinExistence type="inferred from homology"/>
<dbReference type="Proteomes" id="UP001465755">
    <property type="component" value="Unassembled WGS sequence"/>
</dbReference>
<keyword evidence="4" id="KW-1185">Reference proteome</keyword>
<evidence type="ECO:0000256" key="1">
    <source>
        <dbReference type="ARBA" id="ARBA00005913"/>
    </source>
</evidence>
<name>A0AAW1NPM8_9CHLO</name>
<dbReference type="AlphaFoldDB" id="A0AAW1NPM8"/>
<accession>A0AAW1NPM8</accession>
<sequence>MVDASTSPPEQAHCGVSGLLNAFHIAQVTAVQRDIASQLTSSRRALARFDRQSSARIGDVAQEIEQNCVLLAGIAADLKHILIRSRQLKTRLQKHYGVEEPAVSPGSFDE</sequence>
<reference evidence="3 4" key="1">
    <citation type="journal article" date="2024" name="Nat. Commun.">
        <title>Phylogenomics reveals the evolutionary origins of lichenization in chlorophyte algae.</title>
        <authorList>
            <person name="Puginier C."/>
            <person name="Libourel C."/>
            <person name="Otte J."/>
            <person name="Skaloud P."/>
            <person name="Haon M."/>
            <person name="Grisel S."/>
            <person name="Petersen M."/>
            <person name="Berrin J.G."/>
            <person name="Delaux P.M."/>
            <person name="Dal Grande F."/>
            <person name="Keller J."/>
        </authorList>
    </citation>
    <scope>NUCLEOTIDE SEQUENCE [LARGE SCALE GENOMIC DNA]</scope>
    <source>
        <strain evidence="3 4">SAG 2036</strain>
    </source>
</reference>